<sequence length="130" mass="14091">MPDGLNKIMLVEDDAQIAFMTVMALEDLGGFEVMHCDNGQAALDNFDAFAPQIVLMDVMMPGIDGPETLKALRINPLARTVPVVFMTAKVQPHQQQGYFDLGAVGVIAKPFDPMTLSDRVVGLWQAAQAS</sequence>
<dbReference type="InterPro" id="IPR001789">
    <property type="entry name" value="Sig_transdc_resp-reg_receiver"/>
</dbReference>
<dbReference type="EMBL" id="JBHUIX010000011">
    <property type="protein sequence ID" value="MFD2174718.1"/>
    <property type="molecule type" value="Genomic_DNA"/>
</dbReference>
<evidence type="ECO:0000313" key="5">
    <source>
        <dbReference type="Proteomes" id="UP001597413"/>
    </source>
</evidence>
<keyword evidence="1 2" id="KW-0597">Phosphoprotein</keyword>
<name>A0ABW5ABM7_9RHOB</name>
<gene>
    <name evidence="4" type="ORF">ACFSM0_11490</name>
</gene>
<evidence type="ECO:0000313" key="4">
    <source>
        <dbReference type="EMBL" id="MFD2174718.1"/>
    </source>
</evidence>
<dbReference type="InterPro" id="IPR050595">
    <property type="entry name" value="Bact_response_regulator"/>
</dbReference>
<evidence type="ECO:0000259" key="3">
    <source>
        <dbReference type="PROSITE" id="PS50110"/>
    </source>
</evidence>
<dbReference type="Gene3D" id="3.40.50.2300">
    <property type="match status" value="1"/>
</dbReference>
<protein>
    <submittedName>
        <fullName evidence="4">Response regulator</fullName>
    </submittedName>
</protein>
<dbReference type="Pfam" id="PF00072">
    <property type="entry name" value="Response_reg"/>
    <property type="match status" value="1"/>
</dbReference>
<dbReference type="PROSITE" id="PS50110">
    <property type="entry name" value="RESPONSE_REGULATORY"/>
    <property type="match status" value="1"/>
</dbReference>
<dbReference type="SUPFAM" id="SSF52172">
    <property type="entry name" value="CheY-like"/>
    <property type="match status" value="1"/>
</dbReference>
<dbReference type="Proteomes" id="UP001597413">
    <property type="component" value="Unassembled WGS sequence"/>
</dbReference>
<reference evidence="5" key="1">
    <citation type="journal article" date="2019" name="Int. J. Syst. Evol. Microbiol.">
        <title>The Global Catalogue of Microorganisms (GCM) 10K type strain sequencing project: providing services to taxonomists for standard genome sequencing and annotation.</title>
        <authorList>
            <consortium name="The Broad Institute Genomics Platform"/>
            <consortium name="The Broad Institute Genome Sequencing Center for Infectious Disease"/>
            <person name="Wu L."/>
            <person name="Ma J."/>
        </authorList>
    </citation>
    <scope>NUCLEOTIDE SEQUENCE [LARGE SCALE GENOMIC DNA]</scope>
    <source>
        <strain evidence="5">CCUG 55131</strain>
    </source>
</reference>
<dbReference type="InterPro" id="IPR011006">
    <property type="entry name" value="CheY-like_superfamily"/>
</dbReference>
<dbReference type="PANTHER" id="PTHR44591">
    <property type="entry name" value="STRESS RESPONSE REGULATOR PROTEIN 1"/>
    <property type="match status" value="1"/>
</dbReference>
<evidence type="ECO:0000256" key="1">
    <source>
        <dbReference type="ARBA" id="ARBA00022553"/>
    </source>
</evidence>
<proteinExistence type="predicted"/>
<comment type="caution">
    <text evidence="4">The sequence shown here is derived from an EMBL/GenBank/DDBJ whole genome shotgun (WGS) entry which is preliminary data.</text>
</comment>
<dbReference type="RefSeq" id="WP_377390439.1">
    <property type="nucleotide sequence ID" value="NZ_JBHUIX010000011.1"/>
</dbReference>
<accession>A0ABW5ABM7</accession>
<feature type="modified residue" description="4-aspartylphosphate" evidence="2">
    <location>
        <position position="57"/>
    </location>
</feature>
<keyword evidence="5" id="KW-1185">Reference proteome</keyword>
<evidence type="ECO:0000256" key="2">
    <source>
        <dbReference type="PROSITE-ProRule" id="PRU00169"/>
    </source>
</evidence>
<dbReference type="PANTHER" id="PTHR44591:SF3">
    <property type="entry name" value="RESPONSE REGULATORY DOMAIN-CONTAINING PROTEIN"/>
    <property type="match status" value="1"/>
</dbReference>
<organism evidence="4 5">
    <name type="scientific">Rhodobacter lacus</name>
    <dbReference type="NCBI Taxonomy" id="1641972"/>
    <lineage>
        <taxon>Bacteria</taxon>
        <taxon>Pseudomonadati</taxon>
        <taxon>Pseudomonadota</taxon>
        <taxon>Alphaproteobacteria</taxon>
        <taxon>Rhodobacterales</taxon>
        <taxon>Rhodobacter group</taxon>
        <taxon>Rhodobacter</taxon>
    </lineage>
</organism>
<feature type="domain" description="Response regulatory" evidence="3">
    <location>
        <begin position="7"/>
        <end position="124"/>
    </location>
</feature>
<dbReference type="SMART" id="SM00448">
    <property type="entry name" value="REC"/>
    <property type="match status" value="1"/>
</dbReference>